<name>A0A2V3WH43_9BACI</name>
<accession>A0A2V3WH43</accession>
<comment type="caution">
    <text evidence="9">The sequence shown here is derived from an EMBL/GenBank/DDBJ whole genome shotgun (WGS) entry which is preliminary data.</text>
</comment>
<dbReference type="InterPro" id="IPR051819">
    <property type="entry name" value="PTS_sugar-specific_EIIB"/>
</dbReference>
<dbReference type="GO" id="GO:0016301">
    <property type="term" value="F:kinase activity"/>
    <property type="evidence" value="ECO:0007669"/>
    <property type="project" value="UniProtKB-KW"/>
</dbReference>
<evidence type="ECO:0000313" key="10">
    <source>
        <dbReference type="Proteomes" id="UP000247922"/>
    </source>
</evidence>
<reference evidence="9 10" key="1">
    <citation type="submission" date="2018-05" db="EMBL/GenBank/DDBJ databases">
        <title>Genomic Encyclopedia of Type Strains, Phase IV (KMG-IV): sequencing the most valuable type-strain genomes for metagenomic binning, comparative biology and taxonomic classification.</title>
        <authorList>
            <person name="Goeker M."/>
        </authorList>
    </citation>
    <scope>NUCLEOTIDE SEQUENCE [LARGE SCALE GENOMIC DNA]</scope>
    <source>
        <strain evidence="9 10">DSM 22440</strain>
    </source>
</reference>
<dbReference type="SUPFAM" id="SSF52794">
    <property type="entry name" value="PTS system IIB component-like"/>
    <property type="match status" value="1"/>
</dbReference>
<feature type="domain" description="PTS EIIB type-3" evidence="8">
    <location>
        <begin position="1"/>
        <end position="104"/>
    </location>
</feature>
<evidence type="ECO:0000256" key="5">
    <source>
        <dbReference type="ARBA" id="ARBA00022683"/>
    </source>
</evidence>
<gene>
    <name evidence="9" type="ORF">DES38_102308</name>
</gene>
<dbReference type="InterPro" id="IPR003501">
    <property type="entry name" value="PTS_EIIB_2/3"/>
</dbReference>
<keyword evidence="5" id="KW-0598">Phosphotransferase system</keyword>
<sequence>MKHIVLVCAVGMSSSILVNRMIKAATKTKTDVLVHGSGMGDLSQFIDEADVLLIGPQIRYMEDKLKKQYSHLPIEVIESKDYSMMNGEHVLEIALSLLKENDTTENGET</sequence>
<keyword evidence="2" id="KW-0597">Phosphoprotein</keyword>
<evidence type="ECO:0000256" key="4">
    <source>
        <dbReference type="ARBA" id="ARBA00022679"/>
    </source>
</evidence>
<protein>
    <submittedName>
        <fullName evidence="9">PTS system cellobiose-specific IIB component</fullName>
    </submittedName>
</protein>
<keyword evidence="3" id="KW-0762">Sugar transport</keyword>
<dbReference type="PANTHER" id="PTHR34581:SF2">
    <property type="entry name" value="PTS SYSTEM N,N'-DIACETYLCHITOBIOSE-SPECIFIC EIIB COMPONENT"/>
    <property type="match status" value="1"/>
</dbReference>
<dbReference type="GO" id="GO:0008982">
    <property type="term" value="F:protein-N(PI)-phosphohistidine-sugar phosphotransferase activity"/>
    <property type="evidence" value="ECO:0007669"/>
    <property type="project" value="InterPro"/>
</dbReference>
<keyword evidence="10" id="KW-1185">Reference proteome</keyword>
<organism evidence="9 10">
    <name type="scientific">Streptohalobacillus salinus</name>
    <dbReference type="NCBI Taxonomy" id="621096"/>
    <lineage>
        <taxon>Bacteria</taxon>
        <taxon>Bacillati</taxon>
        <taxon>Bacillota</taxon>
        <taxon>Bacilli</taxon>
        <taxon>Bacillales</taxon>
        <taxon>Bacillaceae</taxon>
        <taxon>Streptohalobacillus</taxon>
    </lineage>
</organism>
<keyword evidence="4" id="KW-0808">Transferase</keyword>
<dbReference type="Gene3D" id="3.40.50.2300">
    <property type="match status" value="1"/>
</dbReference>
<keyword evidence="1" id="KW-0813">Transport</keyword>
<proteinExistence type="predicted"/>
<feature type="modified residue" description="Phosphocysteine; by EIIA" evidence="7">
    <location>
        <position position="8"/>
    </location>
</feature>
<dbReference type="CDD" id="cd05564">
    <property type="entry name" value="PTS_IIB_chitobiose_lichenan"/>
    <property type="match status" value="1"/>
</dbReference>
<dbReference type="OrthoDB" id="9808134at2"/>
<dbReference type="EMBL" id="QJJR01000002">
    <property type="protein sequence ID" value="PXW92724.1"/>
    <property type="molecule type" value="Genomic_DNA"/>
</dbReference>
<dbReference type="Pfam" id="PF02302">
    <property type="entry name" value="PTS_IIB"/>
    <property type="match status" value="1"/>
</dbReference>
<evidence type="ECO:0000313" key="9">
    <source>
        <dbReference type="EMBL" id="PXW92724.1"/>
    </source>
</evidence>
<dbReference type="RefSeq" id="WP_110250595.1">
    <property type="nucleotide sequence ID" value="NZ_QJJR01000002.1"/>
</dbReference>
<evidence type="ECO:0000256" key="7">
    <source>
        <dbReference type="PROSITE-ProRule" id="PRU00423"/>
    </source>
</evidence>
<dbReference type="AlphaFoldDB" id="A0A2V3WH43"/>
<keyword evidence="6" id="KW-0418">Kinase</keyword>
<evidence type="ECO:0000256" key="1">
    <source>
        <dbReference type="ARBA" id="ARBA00022448"/>
    </source>
</evidence>
<evidence type="ECO:0000256" key="6">
    <source>
        <dbReference type="ARBA" id="ARBA00022777"/>
    </source>
</evidence>
<dbReference type="PANTHER" id="PTHR34581">
    <property type="entry name" value="PTS SYSTEM N,N'-DIACETYLCHITOBIOSE-SPECIFIC EIIB COMPONENT"/>
    <property type="match status" value="1"/>
</dbReference>
<evidence type="ECO:0000259" key="8">
    <source>
        <dbReference type="PROSITE" id="PS51100"/>
    </source>
</evidence>
<dbReference type="InterPro" id="IPR036095">
    <property type="entry name" value="PTS_EIIB-like_sf"/>
</dbReference>
<dbReference type="InterPro" id="IPR013012">
    <property type="entry name" value="PTS_EIIB_3"/>
</dbReference>
<evidence type="ECO:0000256" key="3">
    <source>
        <dbReference type="ARBA" id="ARBA00022597"/>
    </source>
</evidence>
<dbReference type="GO" id="GO:0009401">
    <property type="term" value="P:phosphoenolpyruvate-dependent sugar phosphotransferase system"/>
    <property type="evidence" value="ECO:0007669"/>
    <property type="project" value="UniProtKB-KW"/>
</dbReference>
<evidence type="ECO:0000256" key="2">
    <source>
        <dbReference type="ARBA" id="ARBA00022553"/>
    </source>
</evidence>
<dbReference type="PROSITE" id="PS51100">
    <property type="entry name" value="PTS_EIIB_TYPE_3"/>
    <property type="match status" value="1"/>
</dbReference>
<dbReference type="Proteomes" id="UP000247922">
    <property type="component" value="Unassembled WGS sequence"/>
</dbReference>